<reference evidence="11 12" key="1">
    <citation type="submission" date="2012-06" db="EMBL/GenBank/DDBJ databases">
        <title>Complete sequence of Thiocystis violascens DSM 198.</title>
        <authorList>
            <consortium name="US DOE Joint Genome Institute"/>
            <person name="Lucas S."/>
            <person name="Han J."/>
            <person name="Lapidus A."/>
            <person name="Cheng J.-F."/>
            <person name="Goodwin L."/>
            <person name="Pitluck S."/>
            <person name="Peters L."/>
            <person name="Ovchinnikova G."/>
            <person name="Teshima H."/>
            <person name="Detter J.C."/>
            <person name="Han C."/>
            <person name="Tapia R."/>
            <person name="Land M."/>
            <person name="Hauser L."/>
            <person name="Kyrpides N."/>
            <person name="Ivanova N."/>
            <person name="Pagani I."/>
            <person name="Vogl K."/>
            <person name="Liu Z."/>
            <person name="Frigaard N.-U."/>
            <person name="Bryant D."/>
            <person name="Woyke T."/>
        </authorList>
    </citation>
    <scope>NUCLEOTIDE SEQUENCE [LARGE SCALE GENOMIC DNA]</scope>
    <source>
        <strain evidence="12">ATCC 17096 / DSM 198 / 6111</strain>
    </source>
</reference>
<dbReference type="AlphaFoldDB" id="I3YA03"/>
<dbReference type="HOGENOM" id="CLU_015237_3_0_6"/>
<dbReference type="Pfam" id="PF00571">
    <property type="entry name" value="CBS"/>
    <property type="match status" value="2"/>
</dbReference>
<dbReference type="GO" id="GO:0005886">
    <property type="term" value="C:plasma membrane"/>
    <property type="evidence" value="ECO:0007669"/>
    <property type="project" value="TreeGrafter"/>
</dbReference>
<evidence type="ECO:0000256" key="6">
    <source>
        <dbReference type="ARBA" id="ARBA00023285"/>
    </source>
</evidence>
<evidence type="ECO:0000256" key="3">
    <source>
        <dbReference type="ARBA" id="ARBA00022737"/>
    </source>
</evidence>
<dbReference type="Pfam" id="PF03471">
    <property type="entry name" value="CorC_HlyC"/>
    <property type="match status" value="1"/>
</dbReference>
<dbReference type="Gene3D" id="3.30.465.10">
    <property type="match status" value="1"/>
</dbReference>
<feature type="domain" description="CBS" evidence="10">
    <location>
        <begin position="69"/>
        <end position="130"/>
    </location>
</feature>
<dbReference type="PANTHER" id="PTHR22777">
    <property type="entry name" value="HEMOLYSIN-RELATED"/>
    <property type="match status" value="1"/>
</dbReference>
<comment type="function">
    <text evidence="7">Plays a role in the transport of magnesium and cobalt ions.</text>
</comment>
<dbReference type="Proteomes" id="UP000006062">
    <property type="component" value="Chromosome"/>
</dbReference>
<dbReference type="SMART" id="SM00116">
    <property type="entry name" value="CBS"/>
    <property type="match status" value="2"/>
</dbReference>
<dbReference type="SMART" id="SM01091">
    <property type="entry name" value="CorC_HlyC"/>
    <property type="match status" value="1"/>
</dbReference>
<dbReference type="InterPro" id="IPR054115">
    <property type="entry name" value="CorC_N"/>
</dbReference>
<dbReference type="FunFam" id="3.10.580.10:FF:000002">
    <property type="entry name" value="Magnesium/cobalt efflux protein CorC"/>
    <property type="match status" value="1"/>
</dbReference>
<feature type="domain" description="CBS" evidence="10">
    <location>
        <begin position="135"/>
        <end position="192"/>
    </location>
</feature>
<dbReference type="eggNOG" id="COG4535">
    <property type="taxonomic scope" value="Bacteria"/>
</dbReference>
<evidence type="ECO:0000256" key="1">
    <source>
        <dbReference type="ARBA" id="ARBA00006337"/>
    </source>
</evidence>
<dbReference type="InterPro" id="IPR044751">
    <property type="entry name" value="Ion_transp-like_CBS"/>
</dbReference>
<sequence length="295" mass="33389">MTSDRSSEDSRSRNWIERIGQMLGGEPQDREQLIELLKDAQQRDLLDTDALSMIEGVLQVSDLRVRDIMIPRAEMVSLRRDDPLEKILQIAVKSAHSRFPVTGDDKGEVVGILLAKDLLTFCVENGRRAFNIRDLLRSAVFVPDSKRLNVLLKEFRSSRNHMAIVVDEYGSAAGLVTIEDVLEQIVGEIDDEHDYDEGSGIFRRDRNEFSAKARTTIEDFNEYFGSDFPDEEFDTIGGLVVNALGHLPKRGESVELGRFRFTVMRADSRRVHLLNVEHLNPDDEIPTVFGDVGES</sequence>
<dbReference type="KEGG" id="tvi:Thivi_1850"/>
<evidence type="ECO:0000256" key="4">
    <source>
        <dbReference type="ARBA" id="ARBA00022842"/>
    </source>
</evidence>
<dbReference type="EMBL" id="CP003154">
    <property type="protein sequence ID" value="AFL73821.1"/>
    <property type="molecule type" value="Genomic_DNA"/>
</dbReference>
<keyword evidence="3" id="KW-0677">Repeat</keyword>
<protein>
    <recommendedName>
        <fullName evidence="8">Magnesium and cobalt efflux protein CorC</fullName>
    </recommendedName>
</protein>
<dbReference type="SUPFAM" id="SSF56176">
    <property type="entry name" value="FAD-binding/transporter-associated domain-like"/>
    <property type="match status" value="1"/>
</dbReference>
<dbReference type="STRING" id="765911.Thivi_1850"/>
<evidence type="ECO:0000313" key="12">
    <source>
        <dbReference type="Proteomes" id="UP000006062"/>
    </source>
</evidence>
<dbReference type="InterPro" id="IPR046342">
    <property type="entry name" value="CBS_dom_sf"/>
</dbReference>
<keyword evidence="2" id="KW-0813">Transport</keyword>
<evidence type="ECO:0000256" key="2">
    <source>
        <dbReference type="ARBA" id="ARBA00022448"/>
    </source>
</evidence>
<dbReference type="PANTHER" id="PTHR22777:SF27">
    <property type="entry name" value="MAGNESIUM AND COBALT EFFLUX PROTEIN CORC"/>
    <property type="match status" value="1"/>
</dbReference>
<dbReference type="GO" id="GO:0050660">
    <property type="term" value="F:flavin adenine dinucleotide binding"/>
    <property type="evidence" value="ECO:0007669"/>
    <property type="project" value="InterPro"/>
</dbReference>
<dbReference type="InterPro" id="IPR016169">
    <property type="entry name" value="FAD-bd_PCMH_sub2"/>
</dbReference>
<dbReference type="SUPFAM" id="SSF54631">
    <property type="entry name" value="CBS-domain pair"/>
    <property type="match status" value="1"/>
</dbReference>
<evidence type="ECO:0000259" key="10">
    <source>
        <dbReference type="PROSITE" id="PS51371"/>
    </source>
</evidence>
<organism evidence="11 12">
    <name type="scientific">Thiocystis violascens (strain ATCC 17096 / DSM 198 / 6111)</name>
    <name type="common">Chromatium violascens</name>
    <dbReference type="NCBI Taxonomy" id="765911"/>
    <lineage>
        <taxon>Bacteria</taxon>
        <taxon>Pseudomonadati</taxon>
        <taxon>Pseudomonadota</taxon>
        <taxon>Gammaproteobacteria</taxon>
        <taxon>Chromatiales</taxon>
        <taxon>Chromatiaceae</taxon>
        <taxon>Thiocystis</taxon>
    </lineage>
</organism>
<evidence type="ECO:0000256" key="9">
    <source>
        <dbReference type="PROSITE-ProRule" id="PRU00703"/>
    </source>
</evidence>
<dbReference type="Gene3D" id="3.10.580.10">
    <property type="entry name" value="CBS-domain"/>
    <property type="match status" value="1"/>
</dbReference>
<evidence type="ECO:0000256" key="7">
    <source>
        <dbReference type="ARBA" id="ARBA00037273"/>
    </source>
</evidence>
<name>I3YA03_THIV6</name>
<dbReference type="InterPro" id="IPR000644">
    <property type="entry name" value="CBS_dom"/>
</dbReference>
<gene>
    <name evidence="11" type="ordered locus">Thivi_1850</name>
</gene>
<keyword evidence="12" id="KW-1185">Reference proteome</keyword>
<dbReference type="CDD" id="cd04590">
    <property type="entry name" value="CBS_pair_CorC_HlyC_assoc"/>
    <property type="match status" value="1"/>
</dbReference>
<keyword evidence="4" id="KW-0460">Magnesium</keyword>
<dbReference type="PROSITE" id="PS51371">
    <property type="entry name" value="CBS"/>
    <property type="match status" value="2"/>
</dbReference>
<accession>I3YA03</accession>
<dbReference type="Pfam" id="PF21917">
    <property type="entry name" value="NMB0537_N"/>
    <property type="match status" value="1"/>
</dbReference>
<keyword evidence="5 9" id="KW-0129">CBS domain</keyword>
<evidence type="ECO:0000256" key="8">
    <source>
        <dbReference type="ARBA" id="ARBA00040729"/>
    </source>
</evidence>
<comment type="similarity">
    <text evidence="1">Belongs to the UPF0053 family.</text>
</comment>
<dbReference type="InterPro" id="IPR005170">
    <property type="entry name" value="Transptr-assoc_dom"/>
</dbReference>
<dbReference type="InterPro" id="IPR036318">
    <property type="entry name" value="FAD-bd_PCMH-like_sf"/>
</dbReference>
<dbReference type="OrthoDB" id="9797674at2"/>
<proteinExistence type="inferred from homology"/>
<evidence type="ECO:0000256" key="5">
    <source>
        <dbReference type="ARBA" id="ARBA00023122"/>
    </source>
</evidence>
<evidence type="ECO:0000313" key="11">
    <source>
        <dbReference type="EMBL" id="AFL73821.1"/>
    </source>
</evidence>
<keyword evidence="6" id="KW-0170">Cobalt</keyword>
<dbReference type="RefSeq" id="WP_014778281.1">
    <property type="nucleotide sequence ID" value="NC_018012.1"/>
</dbReference>